<accession>A0A0H2R817</accession>
<gene>
    <name evidence="2" type="ORF">SCHPADRAFT_946728</name>
</gene>
<comment type="similarity">
    <text evidence="1">Belongs to the ustYa family.</text>
</comment>
<sequence>MLLTVLFTGALIFNAGILTLTLNRLRGQGMETLFKEKDYSYIGADFPAEFASGDIPYIPLSIEELPFNLDQSSQSPLPDWSRARTVESGFVRLGPRFRILSTVLGHELHCLRTIIEPAMDVTLPKDELLAMQHHVRHCLNFLRQAILCDSSLYLEPKIPSNYNFSEHHMGPVHPARDWRLVLSKLNENHEAWIEQRKQLERHQSET</sequence>
<dbReference type="Proteomes" id="UP000053477">
    <property type="component" value="Unassembled WGS sequence"/>
</dbReference>
<dbReference type="InParanoid" id="A0A0H2R817"/>
<name>A0A0H2R817_9AGAM</name>
<dbReference type="AlphaFoldDB" id="A0A0H2R817"/>
<keyword evidence="3" id="KW-1185">Reference proteome</keyword>
<dbReference type="GO" id="GO:0043386">
    <property type="term" value="P:mycotoxin biosynthetic process"/>
    <property type="evidence" value="ECO:0007669"/>
    <property type="project" value="InterPro"/>
</dbReference>
<dbReference type="OrthoDB" id="3687641at2759"/>
<evidence type="ECO:0000256" key="1">
    <source>
        <dbReference type="ARBA" id="ARBA00035112"/>
    </source>
</evidence>
<evidence type="ECO:0000313" key="2">
    <source>
        <dbReference type="EMBL" id="KLO05658.1"/>
    </source>
</evidence>
<dbReference type="STRING" id="27342.A0A0H2R817"/>
<reference evidence="2 3" key="1">
    <citation type="submission" date="2015-04" db="EMBL/GenBank/DDBJ databases">
        <title>Complete genome sequence of Schizopora paradoxa KUC8140, a cosmopolitan wood degrader in East Asia.</title>
        <authorList>
            <consortium name="DOE Joint Genome Institute"/>
            <person name="Min B."/>
            <person name="Park H."/>
            <person name="Jang Y."/>
            <person name="Kim J.-J."/>
            <person name="Kim K.H."/>
            <person name="Pangilinan J."/>
            <person name="Lipzen A."/>
            <person name="Riley R."/>
            <person name="Grigoriev I.V."/>
            <person name="Spatafora J.W."/>
            <person name="Choi I.-G."/>
        </authorList>
    </citation>
    <scope>NUCLEOTIDE SEQUENCE [LARGE SCALE GENOMIC DNA]</scope>
    <source>
        <strain evidence="2 3">KUC8140</strain>
    </source>
</reference>
<proteinExistence type="inferred from homology"/>
<evidence type="ECO:0000313" key="3">
    <source>
        <dbReference type="Proteomes" id="UP000053477"/>
    </source>
</evidence>
<dbReference type="Pfam" id="PF11807">
    <property type="entry name" value="UstYa"/>
    <property type="match status" value="1"/>
</dbReference>
<protein>
    <submittedName>
        <fullName evidence="2">Uncharacterized protein</fullName>
    </submittedName>
</protein>
<dbReference type="InterPro" id="IPR021765">
    <property type="entry name" value="UstYa-like"/>
</dbReference>
<dbReference type="EMBL" id="KQ086280">
    <property type="protein sequence ID" value="KLO05658.1"/>
    <property type="molecule type" value="Genomic_DNA"/>
</dbReference>
<organism evidence="2 3">
    <name type="scientific">Schizopora paradoxa</name>
    <dbReference type="NCBI Taxonomy" id="27342"/>
    <lineage>
        <taxon>Eukaryota</taxon>
        <taxon>Fungi</taxon>
        <taxon>Dikarya</taxon>
        <taxon>Basidiomycota</taxon>
        <taxon>Agaricomycotina</taxon>
        <taxon>Agaricomycetes</taxon>
        <taxon>Hymenochaetales</taxon>
        <taxon>Schizoporaceae</taxon>
        <taxon>Schizopora</taxon>
    </lineage>
</organism>